<dbReference type="SMART" id="SM00042">
    <property type="entry name" value="CUB"/>
    <property type="match status" value="1"/>
</dbReference>
<dbReference type="PANTHER" id="PTHR24251:SF30">
    <property type="entry name" value="MEMBRANE FRIZZLED-RELATED PROTEIN"/>
    <property type="match status" value="1"/>
</dbReference>
<dbReference type="Pfam" id="PF00431">
    <property type="entry name" value="CUB"/>
    <property type="match status" value="1"/>
</dbReference>
<keyword evidence="5" id="KW-0732">Signal</keyword>
<comment type="caution">
    <text evidence="3">Lacks conserved residue(s) required for the propagation of feature annotation.</text>
</comment>
<dbReference type="EMBL" id="GL732684">
    <property type="protein sequence ID" value="EFX67194.1"/>
    <property type="molecule type" value="Genomic_DNA"/>
</dbReference>
<dbReference type="InParanoid" id="E9HM58"/>
<evidence type="ECO:0000256" key="5">
    <source>
        <dbReference type="SAM" id="SignalP"/>
    </source>
</evidence>
<dbReference type="PROSITE" id="PS01180">
    <property type="entry name" value="CUB"/>
    <property type="match status" value="1"/>
</dbReference>
<dbReference type="CDD" id="cd00041">
    <property type="entry name" value="CUB"/>
    <property type="match status" value="1"/>
</dbReference>
<evidence type="ECO:0000256" key="3">
    <source>
        <dbReference type="PROSITE-ProRule" id="PRU00059"/>
    </source>
</evidence>
<feature type="region of interest" description="Disordered" evidence="4">
    <location>
        <begin position="50"/>
        <end position="104"/>
    </location>
</feature>
<evidence type="ECO:0000256" key="2">
    <source>
        <dbReference type="ARBA" id="ARBA00023157"/>
    </source>
</evidence>
<evidence type="ECO:0000259" key="6">
    <source>
        <dbReference type="PROSITE" id="PS01180"/>
    </source>
</evidence>
<dbReference type="Proteomes" id="UP000000305">
    <property type="component" value="Unassembled WGS sequence"/>
</dbReference>
<sequence>MKSFPIVFLLAVVCLAAVATGETALDEICHSRKATTKLIARRTWPSQTAITTTNVTTTSSPSTTTVQTSTVSTTAPTTTTTSTTGIPSTTKSSSSTLSSTSTTMATTTPLRPIFTCAVSPQGNEHDSISLTNFKVETTIFFSFSISYFNHESVRLYKFIVVGSEECGNMCGNATSATTGVIQSPNFPGDYGNYYRRYCQITITAPAGWMMQLNFTTFNVETNAAYVQIGEVSITGNTIPDLLLAATEMMSIGFLYAASTKPSSAVYNWQATLSVTVSDKNTVYLSGATGSTIPAAITTSSNVMYIGFNSFGGNKPNSAIYNWQATYTAV</sequence>
<organism evidence="7 8">
    <name type="scientific">Daphnia pulex</name>
    <name type="common">Water flea</name>
    <dbReference type="NCBI Taxonomy" id="6669"/>
    <lineage>
        <taxon>Eukaryota</taxon>
        <taxon>Metazoa</taxon>
        <taxon>Ecdysozoa</taxon>
        <taxon>Arthropoda</taxon>
        <taxon>Crustacea</taxon>
        <taxon>Branchiopoda</taxon>
        <taxon>Diplostraca</taxon>
        <taxon>Cladocera</taxon>
        <taxon>Anomopoda</taxon>
        <taxon>Daphniidae</taxon>
        <taxon>Daphnia</taxon>
    </lineage>
</organism>
<feature type="chain" id="PRO_5003242023" description="CUB domain-containing protein" evidence="5">
    <location>
        <begin position="22"/>
        <end position="329"/>
    </location>
</feature>
<keyword evidence="2" id="KW-1015">Disulfide bond</keyword>
<dbReference type="AlphaFoldDB" id="E9HM58"/>
<keyword evidence="8" id="KW-1185">Reference proteome</keyword>
<evidence type="ECO:0000313" key="7">
    <source>
        <dbReference type="EMBL" id="EFX67194.1"/>
    </source>
</evidence>
<feature type="domain" description="CUB" evidence="6">
    <location>
        <begin position="170"/>
        <end position="329"/>
    </location>
</feature>
<dbReference type="InterPro" id="IPR035914">
    <property type="entry name" value="Sperma_CUB_dom_sf"/>
</dbReference>
<protein>
    <recommendedName>
        <fullName evidence="6">CUB domain-containing protein</fullName>
    </recommendedName>
</protein>
<gene>
    <name evidence="7" type="ORF">DAPPUDRAFT_115666</name>
</gene>
<dbReference type="PANTHER" id="PTHR24251">
    <property type="entry name" value="OVOCHYMASE-RELATED"/>
    <property type="match status" value="1"/>
</dbReference>
<reference evidence="7 8" key="1">
    <citation type="journal article" date="2011" name="Science">
        <title>The ecoresponsive genome of Daphnia pulex.</title>
        <authorList>
            <person name="Colbourne J.K."/>
            <person name="Pfrender M.E."/>
            <person name="Gilbert D."/>
            <person name="Thomas W.K."/>
            <person name="Tucker A."/>
            <person name="Oakley T.H."/>
            <person name="Tokishita S."/>
            <person name="Aerts A."/>
            <person name="Arnold G.J."/>
            <person name="Basu M.K."/>
            <person name="Bauer D.J."/>
            <person name="Caceres C.E."/>
            <person name="Carmel L."/>
            <person name="Casola C."/>
            <person name="Choi J.H."/>
            <person name="Detter J.C."/>
            <person name="Dong Q."/>
            <person name="Dusheyko S."/>
            <person name="Eads B.D."/>
            <person name="Frohlich T."/>
            <person name="Geiler-Samerotte K.A."/>
            <person name="Gerlach D."/>
            <person name="Hatcher P."/>
            <person name="Jogdeo S."/>
            <person name="Krijgsveld J."/>
            <person name="Kriventseva E.V."/>
            <person name="Kultz D."/>
            <person name="Laforsch C."/>
            <person name="Lindquist E."/>
            <person name="Lopez J."/>
            <person name="Manak J.R."/>
            <person name="Muller J."/>
            <person name="Pangilinan J."/>
            <person name="Patwardhan R.P."/>
            <person name="Pitluck S."/>
            <person name="Pritham E.J."/>
            <person name="Rechtsteiner A."/>
            <person name="Rho M."/>
            <person name="Rogozin I.B."/>
            <person name="Sakarya O."/>
            <person name="Salamov A."/>
            <person name="Schaack S."/>
            <person name="Shapiro H."/>
            <person name="Shiga Y."/>
            <person name="Skalitzky C."/>
            <person name="Smith Z."/>
            <person name="Souvorov A."/>
            <person name="Sung W."/>
            <person name="Tang Z."/>
            <person name="Tsuchiya D."/>
            <person name="Tu H."/>
            <person name="Vos H."/>
            <person name="Wang M."/>
            <person name="Wolf Y.I."/>
            <person name="Yamagata H."/>
            <person name="Yamada T."/>
            <person name="Ye Y."/>
            <person name="Shaw J.R."/>
            <person name="Andrews J."/>
            <person name="Crease T.J."/>
            <person name="Tang H."/>
            <person name="Lucas S.M."/>
            <person name="Robertson H.M."/>
            <person name="Bork P."/>
            <person name="Koonin E.V."/>
            <person name="Zdobnov E.M."/>
            <person name="Grigoriev I.V."/>
            <person name="Lynch M."/>
            <person name="Boore J.L."/>
        </authorList>
    </citation>
    <scope>NUCLEOTIDE SEQUENCE [LARGE SCALE GENOMIC DNA]</scope>
</reference>
<dbReference type="SUPFAM" id="SSF49854">
    <property type="entry name" value="Spermadhesin, CUB domain"/>
    <property type="match status" value="1"/>
</dbReference>
<feature type="signal peptide" evidence="5">
    <location>
        <begin position="1"/>
        <end position="21"/>
    </location>
</feature>
<accession>E9HM58</accession>
<dbReference type="HOGENOM" id="CLU_928327_0_0_1"/>
<evidence type="ECO:0000313" key="8">
    <source>
        <dbReference type="Proteomes" id="UP000000305"/>
    </source>
</evidence>
<dbReference type="KEGG" id="dpx:DAPPUDRAFT_115666"/>
<name>E9HM58_DAPPU</name>
<proteinExistence type="predicted"/>
<evidence type="ECO:0000256" key="4">
    <source>
        <dbReference type="SAM" id="MobiDB-lite"/>
    </source>
</evidence>
<dbReference type="PhylomeDB" id="E9HM58"/>
<dbReference type="OrthoDB" id="5954286at2759"/>
<evidence type="ECO:0000256" key="1">
    <source>
        <dbReference type="ARBA" id="ARBA00022737"/>
    </source>
</evidence>
<keyword evidence="1" id="KW-0677">Repeat</keyword>
<dbReference type="InterPro" id="IPR000859">
    <property type="entry name" value="CUB_dom"/>
</dbReference>
<dbReference type="GO" id="GO:0038024">
    <property type="term" value="F:cargo receptor activity"/>
    <property type="evidence" value="ECO:0000318"/>
    <property type="project" value="GO_Central"/>
</dbReference>
<dbReference type="Gene3D" id="2.60.120.290">
    <property type="entry name" value="Spermadhesin, CUB domain"/>
    <property type="match status" value="1"/>
</dbReference>